<dbReference type="GO" id="GO:0016787">
    <property type="term" value="F:hydrolase activity"/>
    <property type="evidence" value="ECO:0007669"/>
    <property type="project" value="UniProtKB-KW"/>
</dbReference>
<sequence>MQTETRLPEVGQAVRVRNRLATVRAVDPYEGRTEGRLHLVEVEYLDDCVFPAADQLLWEAETTARVLGATSLPAVDANRPDNPAALRAFVNAHRWTRLNRLRAADAIEDEPLLGVWNSAVQVHSYQIEPVLRALQMHRVSLLLADGVGLGKTIQAGLVLEELLLRRRIRRVLVVCPAMLSRQWQYELRRKFSLDFQVIDADSTFQLRRRVGIDTNPWKAFPRVIASMDYLRQPDVLQQFLQASGAGPDAETDTRAASAHAAWDLLIVDEAHHFAPQGGGRASQRTRMLREIRFLFEHRLFCSATPHNGRTVSFTGLLELLDPIRFQMTAEMDEGDRKQLREVRVRRLKDDINRQSLKPPFADQKEPVALPVKLSPREVELYAAVREYRRHGRAALDRASAQERWLGQFVSVLLTKRLLSCPFAFARTWWRHTQEDAPEDSGTLFDMARVSAERAEGEARSDDERSTLEDDTARYSGAWLRTSGRGLEGPQQRVDAALEALGYDRTRVEDAGKVADLARRSDSKTDALVGWIKKNLFKGLKLRDDERLIVFTEYKETLFYLEQRLLQEGFDKNTLRLLYGGMSADEFESVKGEFEDPAAPVRLLLATDAASEGINMQESCRFVLHYDIPWSPSRLQQRNGRVSRHGQVRDVYVHYFRSDEDEDLEFLYQVAQKVEQVREDLGSVERVFDAAIQRHFQGEPTPVQQVGLVVDRQLAASPERQELGRSGDDEIVAAARRARELLEGTETRFGISPDALTDLMRAALAVEGQGALEEIADRPGCFRLKPPPRWEGLARQTLTVGTRTDRMEVVFDARRVTEEIGGREMMRLKKHQILMRLGHPVMRQAMSTLTRQLHDPTSHDPVYRWSVAALPKTGFEALLVFYHAVTVVNELREPLHDEVLSAVFRVEGDKLVPVEESFGHEVARSEFLPVKSADRRDDWVRIFRGRWFKHRGELEAYRRGREEALLGSMQQQADHVRERDTETTKEGYKYRLRELQDRSREQELNKLARELVRQEAEAAQPSLFEEFNQETKLRLGEIEAQMGLLKQDVDRTREILTRERDRRLKVTLPRRYTLREVRVLPLALAYLVPATPEDTRR</sequence>
<dbReference type="Pfam" id="PF00176">
    <property type="entry name" value="SNF2-rel_dom"/>
    <property type="match status" value="1"/>
</dbReference>
<keyword evidence="2 7" id="KW-0378">Hydrolase</keyword>
<name>A0A517Y1F1_9BACT</name>
<dbReference type="InterPro" id="IPR038718">
    <property type="entry name" value="SNF2-like_sf"/>
</dbReference>
<accession>A0A517Y1F1</accession>
<dbReference type="GO" id="GO:0004386">
    <property type="term" value="F:helicase activity"/>
    <property type="evidence" value="ECO:0007669"/>
    <property type="project" value="UniProtKB-KW"/>
</dbReference>
<reference evidence="7 8" key="1">
    <citation type="submission" date="2019-02" db="EMBL/GenBank/DDBJ databases">
        <title>Deep-cultivation of Planctomycetes and their phenomic and genomic characterization uncovers novel biology.</title>
        <authorList>
            <person name="Wiegand S."/>
            <person name="Jogler M."/>
            <person name="Boedeker C."/>
            <person name="Pinto D."/>
            <person name="Vollmers J."/>
            <person name="Rivas-Marin E."/>
            <person name="Kohn T."/>
            <person name="Peeters S.H."/>
            <person name="Heuer A."/>
            <person name="Rast P."/>
            <person name="Oberbeckmann S."/>
            <person name="Bunk B."/>
            <person name="Jeske O."/>
            <person name="Meyerdierks A."/>
            <person name="Storesund J.E."/>
            <person name="Kallscheuer N."/>
            <person name="Luecker S."/>
            <person name="Lage O.M."/>
            <person name="Pohl T."/>
            <person name="Merkel B.J."/>
            <person name="Hornburger P."/>
            <person name="Mueller R.-W."/>
            <person name="Bruemmer F."/>
            <person name="Labrenz M."/>
            <person name="Spormann A.M."/>
            <person name="Op den Camp H."/>
            <person name="Overmann J."/>
            <person name="Amann R."/>
            <person name="Jetten M.S.M."/>
            <person name="Mascher T."/>
            <person name="Medema M.H."/>
            <person name="Devos D.P."/>
            <person name="Kaster A.-K."/>
            <person name="Ovreas L."/>
            <person name="Rohde M."/>
            <person name="Galperin M.Y."/>
            <person name="Jogler C."/>
        </authorList>
    </citation>
    <scope>NUCLEOTIDE SEQUENCE [LARGE SCALE GENOMIC DNA]</scope>
    <source>
        <strain evidence="7 8">ETA_A1</strain>
    </source>
</reference>
<organism evidence="7 8">
    <name type="scientific">Urbifossiella limnaea</name>
    <dbReference type="NCBI Taxonomy" id="2528023"/>
    <lineage>
        <taxon>Bacteria</taxon>
        <taxon>Pseudomonadati</taxon>
        <taxon>Planctomycetota</taxon>
        <taxon>Planctomycetia</taxon>
        <taxon>Gemmatales</taxon>
        <taxon>Gemmataceae</taxon>
        <taxon>Urbifossiella</taxon>
    </lineage>
</organism>
<dbReference type="PROSITE" id="PS51192">
    <property type="entry name" value="HELICASE_ATP_BIND_1"/>
    <property type="match status" value="1"/>
</dbReference>
<dbReference type="KEGG" id="uli:ETAA1_56000"/>
<evidence type="ECO:0000259" key="5">
    <source>
        <dbReference type="PROSITE" id="PS51192"/>
    </source>
</evidence>
<dbReference type="InterPro" id="IPR027417">
    <property type="entry name" value="P-loop_NTPase"/>
</dbReference>
<dbReference type="InterPro" id="IPR001650">
    <property type="entry name" value="Helicase_C-like"/>
</dbReference>
<dbReference type="OrthoDB" id="9814088at2"/>
<dbReference type="Gene3D" id="3.40.50.300">
    <property type="entry name" value="P-loop containing nucleotide triphosphate hydrolases"/>
    <property type="match status" value="1"/>
</dbReference>
<evidence type="ECO:0000259" key="6">
    <source>
        <dbReference type="PROSITE" id="PS51194"/>
    </source>
</evidence>
<dbReference type="SMART" id="SM00490">
    <property type="entry name" value="HELICc"/>
    <property type="match status" value="1"/>
</dbReference>
<dbReference type="PANTHER" id="PTHR10799">
    <property type="entry name" value="SNF2/RAD54 HELICASE FAMILY"/>
    <property type="match status" value="1"/>
</dbReference>
<dbReference type="NCBIfam" id="NF038317">
    <property type="entry name" value="DISARM_DrmD"/>
    <property type="match status" value="1"/>
</dbReference>
<dbReference type="EMBL" id="CP036273">
    <property type="protein sequence ID" value="QDU23596.1"/>
    <property type="molecule type" value="Genomic_DNA"/>
</dbReference>
<dbReference type="CDD" id="cd18793">
    <property type="entry name" value="SF2_C_SNF"/>
    <property type="match status" value="1"/>
</dbReference>
<dbReference type="Proteomes" id="UP000319576">
    <property type="component" value="Chromosome"/>
</dbReference>
<dbReference type="InterPro" id="IPR000330">
    <property type="entry name" value="SNF2_N"/>
</dbReference>
<dbReference type="SMART" id="SM00487">
    <property type="entry name" value="DEXDc"/>
    <property type="match status" value="1"/>
</dbReference>
<keyword evidence="4" id="KW-0067">ATP-binding</keyword>
<gene>
    <name evidence="7" type="primary">rapA_4</name>
    <name evidence="7" type="ORF">ETAA1_56000</name>
</gene>
<feature type="domain" description="Helicase C-terminal" evidence="6">
    <location>
        <begin position="523"/>
        <end position="691"/>
    </location>
</feature>
<dbReference type="SUPFAM" id="SSF52540">
    <property type="entry name" value="P-loop containing nucleoside triphosphate hydrolases"/>
    <property type="match status" value="2"/>
</dbReference>
<dbReference type="GO" id="GO:0005524">
    <property type="term" value="F:ATP binding"/>
    <property type="evidence" value="ECO:0007669"/>
    <property type="project" value="UniProtKB-KW"/>
</dbReference>
<dbReference type="InterPro" id="IPR049730">
    <property type="entry name" value="SNF2/RAD54-like_C"/>
</dbReference>
<dbReference type="PROSITE" id="PS51194">
    <property type="entry name" value="HELICASE_CTER"/>
    <property type="match status" value="1"/>
</dbReference>
<keyword evidence="8" id="KW-1185">Reference proteome</keyword>
<evidence type="ECO:0000256" key="3">
    <source>
        <dbReference type="ARBA" id="ARBA00022806"/>
    </source>
</evidence>
<dbReference type="AlphaFoldDB" id="A0A517Y1F1"/>
<proteinExistence type="predicted"/>
<keyword evidence="1" id="KW-0547">Nucleotide-binding</keyword>
<dbReference type="EC" id="3.6.4.-" evidence="7"/>
<dbReference type="Pfam" id="PF00271">
    <property type="entry name" value="Helicase_C"/>
    <property type="match status" value="1"/>
</dbReference>
<keyword evidence="3" id="KW-0347">Helicase</keyword>
<dbReference type="RefSeq" id="WP_145243829.1">
    <property type="nucleotide sequence ID" value="NZ_CP036273.1"/>
</dbReference>
<evidence type="ECO:0000256" key="1">
    <source>
        <dbReference type="ARBA" id="ARBA00022741"/>
    </source>
</evidence>
<dbReference type="InterPro" id="IPR057342">
    <property type="entry name" value="DEXDc_RapA"/>
</dbReference>
<dbReference type="CDD" id="cd18011">
    <property type="entry name" value="DEXDc_RapA"/>
    <property type="match status" value="1"/>
</dbReference>
<dbReference type="Gene3D" id="3.40.50.10810">
    <property type="entry name" value="Tandem AAA-ATPase domain"/>
    <property type="match status" value="1"/>
</dbReference>
<evidence type="ECO:0000313" key="7">
    <source>
        <dbReference type="EMBL" id="QDU23596.1"/>
    </source>
</evidence>
<evidence type="ECO:0000256" key="2">
    <source>
        <dbReference type="ARBA" id="ARBA00022801"/>
    </source>
</evidence>
<dbReference type="InterPro" id="IPR014001">
    <property type="entry name" value="Helicase_ATP-bd"/>
</dbReference>
<feature type="domain" description="Helicase ATP-binding" evidence="5">
    <location>
        <begin position="132"/>
        <end position="323"/>
    </location>
</feature>
<evidence type="ECO:0000256" key="4">
    <source>
        <dbReference type="ARBA" id="ARBA00022840"/>
    </source>
</evidence>
<protein>
    <submittedName>
        <fullName evidence="7">RNA polymerase-associated protein RapA</fullName>
        <ecNumber evidence="7">3.6.4.-</ecNumber>
    </submittedName>
</protein>
<evidence type="ECO:0000313" key="8">
    <source>
        <dbReference type="Proteomes" id="UP000319576"/>
    </source>
</evidence>